<feature type="domain" description="ABC transporter" evidence="10">
    <location>
        <begin position="188"/>
        <end position="438"/>
    </location>
</feature>
<dbReference type="GeneID" id="37021303"/>
<feature type="transmembrane region" description="Helical" evidence="9">
    <location>
        <begin position="1232"/>
        <end position="1254"/>
    </location>
</feature>
<keyword evidence="2" id="KW-0813">Transport</keyword>
<feature type="transmembrane region" description="Helical" evidence="9">
    <location>
        <begin position="1342"/>
        <end position="1364"/>
    </location>
</feature>
<feature type="transmembrane region" description="Helical" evidence="9">
    <location>
        <begin position="1266"/>
        <end position="1284"/>
    </location>
</feature>
<feature type="transmembrane region" description="Helical" evidence="9">
    <location>
        <begin position="798"/>
        <end position="815"/>
    </location>
</feature>
<feature type="region of interest" description="Disordered" evidence="8">
    <location>
        <begin position="844"/>
        <end position="888"/>
    </location>
</feature>
<dbReference type="GO" id="GO:0016020">
    <property type="term" value="C:membrane"/>
    <property type="evidence" value="ECO:0007669"/>
    <property type="project" value="UniProtKB-SubCell"/>
</dbReference>
<dbReference type="InterPro" id="IPR034003">
    <property type="entry name" value="ABCG_PDR_2"/>
</dbReference>
<evidence type="ECO:0000313" key="11">
    <source>
        <dbReference type="EMBL" id="PWN31987.1"/>
    </source>
</evidence>
<evidence type="ECO:0000256" key="7">
    <source>
        <dbReference type="ARBA" id="ARBA00023136"/>
    </source>
</evidence>
<comment type="subcellular location">
    <subcellularLocation>
        <location evidence="1">Membrane</location>
        <topology evidence="1">Multi-pass membrane protein</topology>
    </subcellularLocation>
</comment>
<dbReference type="InParanoid" id="A0A316V352"/>
<dbReference type="OrthoDB" id="245989at2759"/>
<dbReference type="FunFam" id="3.40.50.300:FF:000054">
    <property type="entry name" value="ABC multidrug transporter atrF"/>
    <property type="match status" value="1"/>
</dbReference>
<dbReference type="RefSeq" id="XP_025352289.1">
    <property type="nucleotide sequence ID" value="XM_025499522.1"/>
</dbReference>
<dbReference type="InterPro" id="IPR029481">
    <property type="entry name" value="ABC_trans_N"/>
</dbReference>
<dbReference type="InterPro" id="IPR027417">
    <property type="entry name" value="P-loop_NTPase"/>
</dbReference>
<dbReference type="InterPro" id="IPR003593">
    <property type="entry name" value="AAA+_ATPase"/>
</dbReference>
<dbReference type="GO" id="GO:0005524">
    <property type="term" value="F:ATP binding"/>
    <property type="evidence" value="ECO:0007669"/>
    <property type="project" value="UniProtKB-KW"/>
</dbReference>
<evidence type="ECO:0000256" key="9">
    <source>
        <dbReference type="SAM" id="Phobius"/>
    </source>
</evidence>
<dbReference type="Pfam" id="PF06422">
    <property type="entry name" value="PDR_CDR"/>
    <property type="match status" value="1"/>
</dbReference>
<dbReference type="CDD" id="cd03232">
    <property type="entry name" value="ABCG_PDR_domain2"/>
    <property type="match status" value="1"/>
</dbReference>
<feature type="transmembrane region" description="Helical" evidence="9">
    <location>
        <begin position="658"/>
        <end position="680"/>
    </location>
</feature>
<evidence type="ECO:0000313" key="12">
    <source>
        <dbReference type="Proteomes" id="UP000245771"/>
    </source>
</evidence>
<feature type="region of interest" description="Disordered" evidence="8">
    <location>
        <begin position="1"/>
        <end position="110"/>
    </location>
</feature>
<evidence type="ECO:0000256" key="1">
    <source>
        <dbReference type="ARBA" id="ARBA00004141"/>
    </source>
</evidence>
<dbReference type="Pfam" id="PF01061">
    <property type="entry name" value="ABC2_membrane"/>
    <property type="match status" value="2"/>
</dbReference>
<dbReference type="Proteomes" id="UP000245771">
    <property type="component" value="Unassembled WGS sequence"/>
</dbReference>
<feature type="transmembrane region" description="Helical" evidence="9">
    <location>
        <begin position="553"/>
        <end position="571"/>
    </location>
</feature>
<dbReference type="PROSITE" id="PS00211">
    <property type="entry name" value="ABC_TRANSPORTER_1"/>
    <property type="match status" value="1"/>
</dbReference>
<keyword evidence="12" id="KW-1185">Reference proteome</keyword>
<feature type="compositionally biased region" description="Basic and acidic residues" evidence="8">
    <location>
        <begin position="1"/>
        <end position="11"/>
    </location>
</feature>
<dbReference type="Pfam" id="PF14510">
    <property type="entry name" value="ABC_trans_N"/>
    <property type="match status" value="1"/>
</dbReference>
<dbReference type="SUPFAM" id="SSF52540">
    <property type="entry name" value="P-loop containing nucleoside triphosphate hydrolases"/>
    <property type="match status" value="2"/>
</dbReference>
<feature type="transmembrane region" description="Helical" evidence="9">
    <location>
        <begin position="626"/>
        <end position="652"/>
    </location>
</feature>
<protein>
    <recommendedName>
        <fullName evidence="10">ABC transporter domain-containing protein</fullName>
    </recommendedName>
</protein>
<dbReference type="InterPro" id="IPR034001">
    <property type="entry name" value="ABCG_PDR_1"/>
</dbReference>
<name>A0A316V352_9BASI</name>
<dbReference type="InterPro" id="IPR017871">
    <property type="entry name" value="ABC_transporter-like_CS"/>
</dbReference>
<dbReference type="STRING" id="1280837.A0A316V352"/>
<feature type="compositionally biased region" description="Polar residues" evidence="8">
    <location>
        <begin position="875"/>
        <end position="886"/>
    </location>
</feature>
<proteinExistence type="predicted"/>
<dbReference type="PROSITE" id="PS50893">
    <property type="entry name" value="ABC_TRANSPORTER_2"/>
    <property type="match status" value="2"/>
</dbReference>
<gene>
    <name evidence="11" type="ORF">FA14DRAFT_162295</name>
</gene>
<evidence type="ECO:0000256" key="5">
    <source>
        <dbReference type="ARBA" id="ARBA00022840"/>
    </source>
</evidence>
<accession>A0A316V352</accession>
<dbReference type="GO" id="GO:0016887">
    <property type="term" value="F:ATP hydrolysis activity"/>
    <property type="evidence" value="ECO:0007669"/>
    <property type="project" value="InterPro"/>
</dbReference>
<dbReference type="InterPro" id="IPR013525">
    <property type="entry name" value="ABC2_TM"/>
</dbReference>
<evidence type="ECO:0000256" key="2">
    <source>
        <dbReference type="ARBA" id="ARBA00022448"/>
    </source>
</evidence>
<feature type="transmembrane region" description="Helical" evidence="9">
    <location>
        <begin position="692"/>
        <end position="711"/>
    </location>
</feature>
<reference evidence="11 12" key="1">
    <citation type="journal article" date="2018" name="Mol. Biol. Evol.">
        <title>Broad Genomic Sampling Reveals a Smut Pathogenic Ancestry of the Fungal Clade Ustilaginomycotina.</title>
        <authorList>
            <person name="Kijpornyongpan T."/>
            <person name="Mondo S.J."/>
            <person name="Barry K."/>
            <person name="Sandor L."/>
            <person name="Lee J."/>
            <person name="Lipzen A."/>
            <person name="Pangilinan J."/>
            <person name="LaButti K."/>
            <person name="Hainaut M."/>
            <person name="Henrissat B."/>
            <person name="Grigoriev I.V."/>
            <person name="Spatafora J.W."/>
            <person name="Aime M.C."/>
        </authorList>
    </citation>
    <scope>NUCLEOTIDE SEQUENCE [LARGE SCALE GENOMIC DNA]</scope>
    <source>
        <strain evidence="11 12">MCA 3882</strain>
    </source>
</reference>
<feature type="transmembrane region" description="Helical" evidence="9">
    <location>
        <begin position="1304"/>
        <end position="1330"/>
    </location>
</feature>
<feature type="compositionally biased region" description="Polar residues" evidence="8">
    <location>
        <begin position="15"/>
        <end position="25"/>
    </location>
</feature>
<dbReference type="CDD" id="cd03233">
    <property type="entry name" value="ABCG_PDR_domain1"/>
    <property type="match status" value="1"/>
</dbReference>
<keyword evidence="6 9" id="KW-1133">Transmembrane helix</keyword>
<sequence length="1556" mass="172645">MEEVMSEERHVAGSQPLQQQSSTGTWGEEQRGEPVNVNQARADFEIARQTSRQSQKQHGRSQSADRQSGILAGGRKLAQTISRGTQHASIAEQQSSEEEGQISSSEKTMNASDDEFDLATFIKARYYQLEQENIDPSKPVGVSWKDLKVTAPGAGGGGVLVKTLPKAIFNTVAKDPFGVISFFFPPFGRFMNRKAFNTSTPLIQGHDGVLRAGEMLLVLGRPGSGCSTALRALTASNHTNVSQTGSISYGGLTPEEISKNLRGEVLFCDEDDIHFPTLTVGQTLQFALKNKAPTRSKRPSGETRQQFIDTVTDVVLKMFGMSHVRDTIVGDAFVRGVSGGERKRVTISEALIGSASVIAWDNSTRGLDASTALDYVRSLRIMTDLSQRTTMATLYQVSESIFDYFDRIAVIDEGRCIYYGPRDQARKFFYEMGYDAPSRETTADFVTGVTDPDQAVIRKDFQGPVPKTPEEREKYWKNSQLYANLLNEITNYDQLVQQSEKEEAQNLQRVSAGNKNTGVNKKSPYTVSYWEQIKACIWRQLLIKWGSRQDMQIKLFTIVGVSLIISALFYGQGYDSTGVFTRGGVILFMCLFNGWLQLSEGFEAVAGRPMLMRHRQFAFHRPSAVVVARAIVDIPFLMVQCFLSLIIVWGIADLRRTAGAFFIYYVYVFFAAYNLTALYRMIAAFSPSFNEAIRFSVLSLNIIIIFVGYIIRRPQMNWLIWLSYSNGISYAFEGMLVNEIAYDIPCKAQSIVPFNEVRDVAYQTCALTGSRPGSIVVTAADYLGTTFGYKRYHVSYDWAVLLAFSILYLIPTILASEMINWGGSGGGVTVYANTPDARRRIKGEEAAAAPKNNDLESGGQGDSTRAPSREDSETKGVNASKQSSNDLSKEAMESRAIFTWKDINLHLANGRKLLQHVDGWVKPGELTALMGASGAGKTTLMSALSDRGVAGVVSGERLIDGKPLDQGFQKGTGLVLQADIHLATSTVREAFEFSARLRQPAEVSDEEKMKTVEHVLDVLELRPLQDALIGAPGAGLGVERRKRVTIGVELVAKPDLLLFLDEPTSGLDSAGASSIVRLLRKLAQEGQAIICTIHQPSSLLFEAFDNALLLKPGGQTAYFGQIGKERGRGSEMIRDYFERNGAPACPPEENAAEYILEVVSGGKGKHQDWGNIWQQSPESHQVRQHVDQIVEERKSRPARSDPRSVSQYSANIMTQLREVTIRQIRDAWRDSSFSYGVLFSNFVTGLVAGGSFAHLGTSPTDLQNRVFITFLVLLNTPAMVNTVLSKFFTIRMLFEVRENQSKVYAWYALVFSFVVISVPIALVCSVLFFLPSYFIPFYSQPSWSAGFFYLNVITMQFWMFLFAFMLSASCPTPVTAANLLPFILPILFIGAGIIVPQSQMPEPFHSFVYYVNPVAYYVKGQIATVLHDKPVVCREEDLYRFNPPPNQTCDAYAGAWAQTSGGQLVNGDAMSNCGFCQFTVGDQFAASVSSEYSFRWQNYGILLGFTFFEVFLAFFCYWYFSIRHYGLGTGYITGPASKGLKMMFKPLTNRGKKTSN</sequence>
<dbReference type="Gene3D" id="3.40.50.300">
    <property type="entry name" value="P-loop containing nucleotide triphosphate hydrolases"/>
    <property type="match status" value="2"/>
</dbReference>
<dbReference type="EMBL" id="KZ819606">
    <property type="protein sequence ID" value="PWN31987.1"/>
    <property type="molecule type" value="Genomic_DNA"/>
</dbReference>
<evidence type="ECO:0000256" key="8">
    <source>
        <dbReference type="SAM" id="MobiDB-lite"/>
    </source>
</evidence>
<evidence type="ECO:0000256" key="3">
    <source>
        <dbReference type="ARBA" id="ARBA00022692"/>
    </source>
</evidence>
<evidence type="ECO:0000256" key="6">
    <source>
        <dbReference type="ARBA" id="ARBA00022989"/>
    </source>
</evidence>
<dbReference type="GO" id="GO:0140359">
    <property type="term" value="F:ABC-type transporter activity"/>
    <property type="evidence" value="ECO:0007669"/>
    <property type="project" value="InterPro"/>
</dbReference>
<feature type="transmembrane region" description="Helical" evidence="9">
    <location>
        <begin position="1499"/>
        <end position="1520"/>
    </location>
</feature>
<dbReference type="PANTHER" id="PTHR19241">
    <property type="entry name" value="ATP-BINDING CASSETTE TRANSPORTER"/>
    <property type="match status" value="1"/>
</dbReference>
<dbReference type="InterPro" id="IPR010929">
    <property type="entry name" value="PDR_CDR_ABC"/>
</dbReference>
<evidence type="ECO:0000259" key="10">
    <source>
        <dbReference type="PROSITE" id="PS50893"/>
    </source>
</evidence>
<feature type="domain" description="ABC transporter" evidence="10">
    <location>
        <begin position="898"/>
        <end position="1137"/>
    </location>
</feature>
<keyword evidence="5" id="KW-0067">ATP-binding</keyword>
<organism evidence="11 12">
    <name type="scientific">Meira miltonrushii</name>
    <dbReference type="NCBI Taxonomy" id="1280837"/>
    <lineage>
        <taxon>Eukaryota</taxon>
        <taxon>Fungi</taxon>
        <taxon>Dikarya</taxon>
        <taxon>Basidiomycota</taxon>
        <taxon>Ustilaginomycotina</taxon>
        <taxon>Exobasidiomycetes</taxon>
        <taxon>Exobasidiales</taxon>
        <taxon>Brachybasidiaceae</taxon>
        <taxon>Meira</taxon>
    </lineage>
</organism>
<feature type="compositionally biased region" description="Polar residues" evidence="8">
    <location>
        <begin position="48"/>
        <end position="66"/>
    </location>
</feature>
<feature type="transmembrane region" description="Helical" evidence="9">
    <location>
        <begin position="1376"/>
        <end position="1395"/>
    </location>
</feature>
<keyword evidence="3 9" id="KW-0812">Transmembrane</keyword>
<dbReference type="Pfam" id="PF00005">
    <property type="entry name" value="ABC_tran"/>
    <property type="match status" value="2"/>
</dbReference>
<dbReference type="SMART" id="SM00382">
    <property type="entry name" value="AAA"/>
    <property type="match status" value="2"/>
</dbReference>
<evidence type="ECO:0000256" key="4">
    <source>
        <dbReference type="ARBA" id="ARBA00022741"/>
    </source>
</evidence>
<feature type="transmembrane region" description="Helical" evidence="9">
    <location>
        <begin position="583"/>
        <end position="605"/>
    </location>
</feature>
<dbReference type="InterPro" id="IPR003439">
    <property type="entry name" value="ABC_transporter-like_ATP-bd"/>
</dbReference>
<keyword evidence="4" id="KW-0547">Nucleotide-binding</keyword>
<keyword evidence="7 9" id="KW-0472">Membrane</keyword>